<dbReference type="SMART" id="SM00347">
    <property type="entry name" value="HTH_MARR"/>
    <property type="match status" value="1"/>
</dbReference>
<keyword evidence="1" id="KW-0805">Transcription regulation</keyword>
<organism evidence="5 6">
    <name type="scientific">Roseomonas gilardii</name>
    <dbReference type="NCBI Taxonomy" id="257708"/>
    <lineage>
        <taxon>Bacteria</taxon>
        <taxon>Pseudomonadati</taxon>
        <taxon>Pseudomonadota</taxon>
        <taxon>Alphaproteobacteria</taxon>
        <taxon>Acetobacterales</taxon>
        <taxon>Roseomonadaceae</taxon>
        <taxon>Roseomonas</taxon>
    </lineage>
</organism>
<evidence type="ECO:0000259" key="4">
    <source>
        <dbReference type="PROSITE" id="PS50995"/>
    </source>
</evidence>
<dbReference type="InterPro" id="IPR000835">
    <property type="entry name" value="HTH_MarR-typ"/>
</dbReference>
<feature type="domain" description="HTH marR-type" evidence="4">
    <location>
        <begin position="24"/>
        <end position="156"/>
    </location>
</feature>
<evidence type="ECO:0000256" key="3">
    <source>
        <dbReference type="ARBA" id="ARBA00023163"/>
    </source>
</evidence>
<dbReference type="KEGG" id="rgi:RGI145_19900"/>
<dbReference type="GO" id="GO:0003700">
    <property type="term" value="F:DNA-binding transcription factor activity"/>
    <property type="evidence" value="ECO:0007669"/>
    <property type="project" value="InterPro"/>
</dbReference>
<dbReference type="eggNOG" id="COG1846">
    <property type="taxonomic scope" value="Bacteria"/>
</dbReference>
<keyword evidence="2" id="KW-0238">DNA-binding</keyword>
<proteinExistence type="predicted"/>
<name>A0A1L7ALF3_9PROT</name>
<dbReference type="PROSITE" id="PS50995">
    <property type="entry name" value="HTH_MARR_2"/>
    <property type="match status" value="1"/>
</dbReference>
<dbReference type="AlphaFoldDB" id="A0A1L7ALF3"/>
<dbReference type="Pfam" id="PF12802">
    <property type="entry name" value="MarR_2"/>
    <property type="match status" value="1"/>
</dbReference>
<dbReference type="GO" id="GO:0003677">
    <property type="term" value="F:DNA binding"/>
    <property type="evidence" value="ECO:0007669"/>
    <property type="project" value="UniProtKB-KW"/>
</dbReference>
<gene>
    <name evidence="5" type="ORF">RGI145_19900</name>
</gene>
<dbReference type="Proteomes" id="UP000185494">
    <property type="component" value="Chromosome 2"/>
</dbReference>
<evidence type="ECO:0000256" key="2">
    <source>
        <dbReference type="ARBA" id="ARBA00023125"/>
    </source>
</evidence>
<evidence type="ECO:0000313" key="6">
    <source>
        <dbReference type="Proteomes" id="UP000185494"/>
    </source>
</evidence>
<dbReference type="RefSeq" id="WP_075800316.1">
    <property type="nucleotide sequence ID" value="NZ_CP015584.1"/>
</dbReference>
<dbReference type="STRING" id="257708.RGI145_19900"/>
<dbReference type="PANTHER" id="PTHR42756:SF1">
    <property type="entry name" value="TRANSCRIPTIONAL REPRESSOR OF EMRAB OPERON"/>
    <property type="match status" value="1"/>
</dbReference>
<keyword evidence="3" id="KW-0804">Transcription</keyword>
<reference evidence="5 6" key="1">
    <citation type="submission" date="2016-05" db="EMBL/GenBank/DDBJ databases">
        <title>Complete Genome and Methylome Analysis of Psychrotrophic Bacterial Isolates from Antarctic Lake Untersee.</title>
        <authorList>
            <person name="Fomenkov A."/>
            <person name="Akimov V.N."/>
            <person name="Vasilyeva L.V."/>
            <person name="Andersen D."/>
            <person name="Vincze T."/>
            <person name="Roberts R.J."/>
        </authorList>
    </citation>
    <scope>NUCLEOTIDE SEQUENCE [LARGE SCALE GENOMIC DNA]</scope>
    <source>
        <strain evidence="5 6">U14-5</strain>
    </source>
</reference>
<dbReference type="Gene3D" id="1.10.10.10">
    <property type="entry name" value="Winged helix-like DNA-binding domain superfamily/Winged helix DNA-binding domain"/>
    <property type="match status" value="1"/>
</dbReference>
<sequence length="160" mass="18139">MAGITDRKRGKAAAQAGREGERLGELIGYNLRRASAFALNDFVVEFADIGLRPVTYGMLSTIAEHPGITATELCRRLGMKRANMVPLINEMEEQGLVERVAHEEDRRSQLLFLTTAAKTAMPRIRARIRQHEGRFLHRLTEAEQAVLLDLLQRIWKDDED</sequence>
<protein>
    <recommendedName>
        <fullName evidence="4">HTH marR-type domain-containing protein</fullName>
    </recommendedName>
</protein>
<dbReference type="EMBL" id="CP015584">
    <property type="protein sequence ID" value="APT59605.1"/>
    <property type="molecule type" value="Genomic_DNA"/>
</dbReference>
<dbReference type="InterPro" id="IPR036390">
    <property type="entry name" value="WH_DNA-bd_sf"/>
</dbReference>
<accession>A0A1L7ALF3</accession>
<evidence type="ECO:0000256" key="1">
    <source>
        <dbReference type="ARBA" id="ARBA00023015"/>
    </source>
</evidence>
<evidence type="ECO:0000313" key="5">
    <source>
        <dbReference type="EMBL" id="APT59605.1"/>
    </source>
</evidence>
<dbReference type="SUPFAM" id="SSF46785">
    <property type="entry name" value="Winged helix' DNA-binding domain"/>
    <property type="match status" value="1"/>
</dbReference>
<dbReference type="PRINTS" id="PR00598">
    <property type="entry name" value="HTHMARR"/>
</dbReference>
<dbReference type="InterPro" id="IPR036388">
    <property type="entry name" value="WH-like_DNA-bd_sf"/>
</dbReference>
<dbReference type="PANTHER" id="PTHR42756">
    <property type="entry name" value="TRANSCRIPTIONAL REGULATOR, MARR"/>
    <property type="match status" value="1"/>
</dbReference>